<dbReference type="AlphaFoldDB" id="A0A1I0LG80"/>
<evidence type="ECO:0000313" key="5">
    <source>
        <dbReference type="Proteomes" id="UP000199361"/>
    </source>
</evidence>
<dbReference type="PROSITE" id="PS50983">
    <property type="entry name" value="FE_B12_PBP"/>
    <property type="match status" value="1"/>
</dbReference>
<name>A0A1I0LG80_9ACTN</name>
<sequence length="250" mass="27315">MDDIGVPVTVPETVRRIVSLVPSLTEAVAATVPGALVGATDWCSHPADLDVARVRGTKNPDLEAIVRLRPDVVLANAEENRPADLEALRAAGLAVWVTRIETLEQAFASLERMFLHACRTARPAWLDTAEDAWRRPAPAHRRTAIVPIWRRPWMVVGRDTFTGDVLRRLGVDNLYAGHAERYPKIPLAELVARRPGLVVLPDEPYAFAADDGPECFPGLDCALVSGRLLTWYGPSLTEAAQALPRALGAR</sequence>
<evidence type="ECO:0000256" key="2">
    <source>
        <dbReference type="ARBA" id="ARBA00022729"/>
    </source>
</evidence>
<reference evidence="4 5" key="1">
    <citation type="submission" date="2016-10" db="EMBL/GenBank/DDBJ databases">
        <authorList>
            <person name="de Groot N.N."/>
        </authorList>
    </citation>
    <scope>NUCLEOTIDE SEQUENCE [LARGE SCALE GENOMIC DNA]</scope>
    <source>
        <strain evidence="4 5">CGMCC 4.5598</strain>
    </source>
</reference>
<dbReference type="PANTHER" id="PTHR30535">
    <property type="entry name" value="VITAMIN B12-BINDING PROTEIN"/>
    <property type="match status" value="1"/>
</dbReference>
<dbReference type="RefSeq" id="WP_177241061.1">
    <property type="nucleotide sequence ID" value="NZ_FOHX01000016.1"/>
</dbReference>
<proteinExistence type="inferred from homology"/>
<evidence type="ECO:0000313" key="4">
    <source>
        <dbReference type="EMBL" id="SEU38821.1"/>
    </source>
</evidence>
<dbReference type="EMBL" id="FOHX01000016">
    <property type="protein sequence ID" value="SEU38821.1"/>
    <property type="molecule type" value="Genomic_DNA"/>
</dbReference>
<dbReference type="Gene3D" id="3.40.50.1980">
    <property type="entry name" value="Nitrogenase molybdenum iron protein domain"/>
    <property type="match status" value="2"/>
</dbReference>
<dbReference type="InterPro" id="IPR002491">
    <property type="entry name" value="ABC_transptr_periplasmic_BD"/>
</dbReference>
<dbReference type="PANTHER" id="PTHR30535:SF35">
    <property type="entry name" value="PERIPLASMIC BINDING PROTEIN"/>
    <property type="match status" value="1"/>
</dbReference>
<keyword evidence="2" id="KW-0732">Signal</keyword>
<feature type="domain" description="Fe/B12 periplasmic-binding" evidence="3">
    <location>
        <begin position="16"/>
        <end position="250"/>
    </location>
</feature>
<keyword evidence="5" id="KW-1185">Reference proteome</keyword>
<dbReference type="InterPro" id="IPR054828">
    <property type="entry name" value="Vit_B12_bind_prot"/>
</dbReference>
<accession>A0A1I0LG80</accession>
<gene>
    <name evidence="4" type="ORF">SAMN05421811_11650</name>
</gene>
<evidence type="ECO:0000256" key="1">
    <source>
        <dbReference type="ARBA" id="ARBA00008814"/>
    </source>
</evidence>
<dbReference type="NCBIfam" id="NF038402">
    <property type="entry name" value="TroA_like"/>
    <property type="match status" value="1"/>
</dbReference>
<comment type="similarity">
    <text evidence="1">Belongs to the bacterial solute-binding protein 8 family.</text>
</comment>
<dbReference type="SUPFAM" id="SSF53807">
    <property type="entry name" value="Helical backbone' metal receptor"/>
    <property type="match status" value="1"/>
</dbReference>
<evidence type="ECO:0000259" key="3">
    <source>
        <dbReference type="PROSITE" id="PS50983"/>
    </source>
</evidence>
<dbReference type="InterPro" id="IPR050902">
    <property type="entry name" value="ABC_Transporter_SBP"/>
</dbReference>
<dbReference type="STRING" id="568860.SAMN05421811_11650"/>
<organism evidence="4 5">
    <name type="scientific">Nonomuraea wenchangensis</name>
    <dbReference type="NCBI Taxonomy" id="568860"/>
    <lineage>
        <taxon>Bacteria</taxon>
        <taxon>Bacillati</taxon>
        <taxon>Actinomycetota</taxon>
        <taxon>Actinomycetes</taxon>
        <taxon>Streptosporangiales</taxon>
        <taxon>Streptosporangiaceae</taxon>
        <taxon>Nonomuraea</taxon>
    </lineage>
</organism>
<dbReference type="Proteomes" id="UP000199361">
    <property type="component" value="Unassembled WGS sequence"/>
</dbReference>
<protein>
    <recommendedName>
        <fullName evidence="3">Fe/B12 periplasmic-binding domain-containing protein</fullName>
    </recommendedName>
</protein>